<dbReference type="Proteomes" id="UP000252249">
    <property type="component" value="Unassembled WGS sequence"/>
</dbReference>
<reference evidence="1 2" key="1">
    <citation type="submission" date="2018-07" db="EMBL/GenBank/DDBJ databases">
        <title>Oceanihabitans testaceum sp. nov., isolated from marine sediment.</title>
        <authorList>
            <person name="Li C.-M."/>
        </authorList>
    </citation>
    <scope>NUCLEOTIDE SEQUENCE [LARGE SCALE GENOMIC DNA]</scope>
    <source>
        <strain evidence="1 2">S9-10</strain>
    </source>
</reference>
<keyword evidence="2" id="KW-1185">Reference proteome</keyword>
<dbReference type="RefSeq" id="WP_113966353.1">
    <property type="nucleotide sequence ID" value="NZ_JAWVXR010000004.1"/>
</dbReference>
<evidence type="ECO:0000313" key="1">
    <source>
        <dbReference type="EMBL" id="RCU56860.1"/>
    </source>
</evidence>
<dbReference type="EMBL" id="QPIG01000004">
    <property type="protein sequence ID" value="RCU56860.1"/>
    <property type="molecule type" value="Genomic_DNA"/>
</dbReference>
<evidence type="ECO:0008006" key="3">
    <source>
        <dbReference type="Google" id="ProtNLM"/>
    </source>
</evidence>
<dbReference type="OrthoDB" id="982229at2"/>
<proteinExistence type="predicted"/>
<dbReference type="AlphaFoldDB" id="A0A368P3L1"/>
<name>A0A368P3L1_9FLAO</name>
<protein>
    <recommendedName>
        <fullName evidence="3">Cytochrome c</fullName>
    </recommendedName>
</protein>
<organism evidence="1 2">
    <name type="scientific">Oceanihabitans sediminis</name>
    <dbReference type="NCBI Taxonomy" id="1812012"/>
    <lineage>
        <taxon>Bacteria</taxon>
        <taxon>Pseudomonadati</taxon>
        <taxon>Bacteroidota</taxon>
        <taxon>Flavobacteriia</taxon>
        <taxon>Flavobacteriales</taxon>
        <taxon>Flavobacteriaceae</taxon>
        <taxon>Oceanihabitans</taxon>
    </lineage>
</organism>
<comment type="caution">
    <text evidence="1">The sequence shown here is derived from an EMBL/GenBank/DDBJ whole genome shotgun (WGS) entry which is preliminary data.</text>
</comment>
<accession>A0A368P3L1</accession>
<evidence type="ECO:0000313" key="2">
    <source>
        <dbReference type="Proteomes" id="UP000252249"/>
    </source>
</evidence>
<dbReference type="PROSITE" id="PS51257">
    <property type="entry name" value="PROKAR_LIPOPROTEIN"/>
    <property type="match status" value="1"/>
</dbReference>
<gene>
    <name evidence="1" type="ORF">DU428_10945</name>
</gene>
<sequence>MKYLFYFFFLSFVFSCGSTEKKERETTKQKKVYDIYEPSEMAILMNQMYKRNEEIKKEILAGKIPTEFPSDFLEIHTANLSDFKERNEKFEAFSNLFIEAEKEIFNTASAVPVENRFNNAINLCISCHQTECTGPIPRIKKLIIK</sequence>